<proteinExistence type="predicted"/>
<gene>
    <name evidence="1" type="ORF">K458DRAFT_413575</name>
</gene>
<keyword evidence="2" id="KW-1185">Reference proteome</keyword>
<evidence type="ECO:0000313" key="1">
    <source>
        <dbReference type="EMBL" id="KAF2689278.1"/>
    </source>
</evidence>
<dbReference type="EMBL" id="MU005572">
    <property type="protein sequence ID" value="KAF2689278.1"/>
    <property type="molecule type" value="Genomic_DNA"/>
</dbReference>
<organism evidence="1 2">
    <name type="scientific">Lentithecium fluviatile CBS 122367</name>
    <dbReference type="NCBI Taxonomy" id="1168545"/>
    <lineage>
        <taxon>Eukaryota</taxon>
        <taxon>Fungi</taxon>
        <taxon>Dikarya</taxon>
        <taxon>Ascomycota</taxon>
        <taxon>Pezizomycotina</taxon>
        <taxon>Dothideomycetes</taxon>
        <taxon>Pleosporomycetidae</taxon>
        <taxon>Pleosporales</taxon>
        <taxon>Massarineae</taxon>
        <taxon>Lentitheciaceae</taxon>
        <taxon>Lentithecium</taxon>
    </lineage>
</organism>
<accession>A0A6G1JFR5</accession>
<reference evidence="1" key="1">
    <citation type="journal article" date="2020" name="Stud. Mycol.">
        <title>101 Dothideomycetes genomes: a test case for predicting lifestyles and emergence of pathogens.</title>
        <authorList>
            <person name="Haridas S."/>
            <person name="Albert R."/>
            <person name="Binder M."/>
            <person name="Bloem J."/>
            <person name="Labutti K."/>
            <person name="Salamov A."/>
            <person name="Andreopoulos B."/>
            <person name="Baker S."/>
            <person name="Barry K."/>
            <person name="Bills G."/>
            <person name="Bluhm B."/>
            <person name="Cannon C."/>
            <person name="Castanera R."/>
            <person name="Culley D."/>
            <person name="Daum C."/>
            <person name="Ezra D."/>
            <person name="Gonzalez J."/>
            <person name="Henrissat B."/>
            <person name="Kuo A."/>
            <person name="Liang C."/>
            <person name="Lipzen A."/>
            <person name="Lutzoni F."/>
            <person name="Magnuson J."/>
            <person name="Mondo S."/>
            <person name="Nolan M."/>
            <person name="Ohm R."/>
            <person name="Pangilinan J."/>
            <person name="Park H.-J."/>
            <person name="Ramirez L."/>
            <person name="Alfaro M."/>
            <person name="Sun H."/>
            <person name="Tritt A."/>
            <person name="Yoshinaga Y."/>
            <person name="Zwiers L.-H."/>
            <person name="Turgeon B."/>
            <person name="Goodwin S."/>
            <person name="Spatafora J."/>
            <person name="Crous P."/>
            <person name="Grigoriev I."/>
        </authorList>
    </citation>
    <scope>NUCLEOTIDE SEQUENCE</scope>
    <source>
        <strain evidence="1">CBS 122367</strain>
    </source>
</reference>
<name>A0A6G1JFR5_9PLEO</name>
<sequence length="82" mass="9352">MLCDACSVLRFDDAKFGGFEGDCGVLEFPDDEQQQYFDLEYDRRDLLPHLPNLELSANAGCQFCKVLRGSNPYAWLEQQQGN</sequence>
<protein>
    <submittedName>
        <fullName evidence="1">Uncharacterized protein</fullName>
    </submittedName>
</protein>
<evidence type="ECO:0000313" key="2">
    <source>
        <dbReference type="Proteomes" id="UP000799291"/>
    </source>
</evidence>
<dbReference type="Proteomes" id="UP000799291">
    <property type="component" value="Unassembled WGS sequence"/>
</dbReference>
<dbReference type="AlphaFoldDB" id="A0A6G1JFR5"/>